<dbReference type="GO" id="GO:0071555">
    <property type="term" value="P:cell wall organization"/>
    <property type="evidence" value="ECO:0007669"/>
    <property type="project" value="UniProtKB-KW"/>
</dbReference>
<dbReference type="Pfam" id="PF00722">
    <property type="entry name" value="Glyco_hydro_16"/>
    <property type="match status" value="1"/>
</dbReference>
<evidence type="ECO:0000256" key="7">
    <source>
        <dbReference type="ARBA" id="ARBA00023295"/>
    </source>
</evidence>
<feature type="domain" description="Xyloglucan endo-transglycosylase C-terminal" evidence="12">
    <location>
        <begin position="83"/>
        <end position="118"/>
    </location>
</feature>
<keyword evidence="8 9" id="KW-0961">Cell wall biogenesis/degradation</keyword>
<keyword evidence="7 9" id="KW-0326">Glycosidase</keyword>
<evidence type="ECO:0000256" key="10">
    <source>
        <dbReference type="SAM" id="Phobius"/>
    </source>
</evidence>
<keyword evidence="14" id="KW-1185">Reference proteome</keyword>
<dbReference type="Pfam" id="PF06955">
    <property type="entry name" value="XET_C"/>
    <property type="match status" value="1"/>
</dbReference>
<evidence type="ECO:0000313" key="14">
    <source>
        <dbReference type="Proteomes" id="UP000032141"/>
    </source>
</evidence>
<dbReference type="InterPro" id="IPR044791">
    <property type="entry name" value="Beta-glucanase/XTH"/>
</dbReference>
<evidence type="ECO:0000256" key="3">
    <source>
        <dbReference type="ARBA" id="ARBA00022525"/>
    </source>
</evidence>
<keyword evidence="10" id="KW-1133">Transmembrane helix</keyword>
<dbReference type="InterPro" id="IPR013320">
    <property type="entry name" value="ConA-like_dom_sf"/>
</dbReference>
<keyword evidence="4 9" id="KW-0808">Transferase</keyword>
<organism evidence="13 14">
    <name type="scientific">Brassica oleracea var. oleracea</name>
    <dbReference type="NCBI Taxonomy" id="109376"/>
    <lineage>
        <taxon>Eukaryota</taxon>
        <taxon>Viridiplantae</taxon>
        <taxon>Streptophyta</taxon>
        <taxon>Embryophyta</taxon>
        <taxon>Tracheophyta</taxon>
        <taxon>Spermatophyta</taxon>
        <taxon>Magnoliopsida</taxon>
        <taxon>eudicotyledons</taxon>
        <taxon>Gunneridae</taxon>
        <taxon>Pentapetalae</taxon>
        <taxon>rosids</taxon>
        <taxon>malvids</taxon>
        <taxon>Brassicales</taxon>
        <taxon>Brassicaceae</taxon>
        <taxon>Brassiceae</taxon>
        <taxon>Brassica</taxon>
    </lineage>
</organism>
<evidence type="ECO:0000313" key="13">
    <source>
        <dbReference type="EnsemblPlants" id="Bo3g049850.1"/>
    </source>
</evidence>
<reference evidence="13" key="2">
    <citation type="submission" date="2015-03" db="UniProtKB">
        <authorList>
            <consortium name="EnsemblPlants"/>
        </authorList>
    </citation>
    <scope>IDENTIFICATION</scope>
</reference>
<dbReference type="InterPro" id="IPR010713">
    <property type="entry name" value="XET_C"/>
</dbReference>
<dbReference type="InterPro" id="IPR000757">
    <property type="entry name" value="Beta-glucanase-like"/>
</dbReference>
<dbReference type="GO" id="GO:0004553">
    <property type="term" value="F:hydrolase activity, hydrolyzing O-glycosyl compounds"/>
    <property type="evidence" value="ECO:0007669"/>
    <property type="project" value="InterPro"/>
</dbReference>
<dbReference type="GO" id="GO:0044042">
    <property type="term" value="P:glucan metabolic process"/>
    <property type="evidence" value="ECO:0007669"/>
    <property type="project" value="InterPro"/>
</dbReference>
<name>A0A0D3B8L6_BRAOL</name>
<dbReference type="STRING" id="109376.A0A0D3B8L6"/>
<keyword evidence="3 9" id="KW-0964">Secreted</keyword>
<keyword evidence="5" id="KW-0732">Signal</keyword>
<keyword evidence="6 9" id="KW-0378">Hydrolase</keyword>
<dbReference type="PANTHER" id="PTHR31062">
    <property type="entry name" value="XYLOGLUCAN ENDOTRANSGLUCOSYLASE/HYDROLASE PROTEIN 8-RELATED"/>
    <property type="match status" value="1"/>
</dbReference>
<dbReference type="Gene3D" id="2.60.120.200">
    <property type="match status" value="1"/>
</dbReference>
<keyword evidence="10" id="KW-0812">Transmembrane</keyword>
<evidence type="ECO:0000259" key="11">
    <source>
        <dbReference type="Pfam" id="PF00722"/>
    </source>
</evidence>
<comment type="similarity">
    <text evidence="9">Belongs to the glycosyl hydrolase 16 family.</text>
</comment>
<dbReference type="SUPFAM" id="SSF49899">
    <property type="entry name" value="Concanavalin A-like lectins/glucanases"/>
    <property type="match status" value="1"/>
</dbReference>
<evidence type="ECO:0000256" key="1">
    <source>
        <dbReference type="ARBA" id="ARBA00022512"/>
    </source>
</evidence>
<dbReference type="Gramene" id="Bo3g049850.1">
    <property type="protein sequence ID" value="Bo3g049850.1"/>
    <property type="gene ID" value="Bo3g049850"/>
</dbReference>
<reference evidence="13 14" key="1">
    <citation type="journal article" date="2014" name="Genome Biol.">
        <title>Transcriptome and methylome profiling reveals relics of genome dominance in the mesopolyploid Brassica oleracea.</title>
        <authorList>
            <person name="Parkin I.A."/>
            <person name="Koh C."/>
            <person name="Tang H."/>
            <person name="Robinson S.J."/>
            <person name="Kagale S."/>
            <person name="Clarke W.E."/>
            <person name="Town C.D."/>
            <person name="Nixon J."/>
            <person name="Krishnakumar V."/>
            <person name="Bidwell S.L."/>
            <person name="Denoeud F."/>
            <person name="Belcram H."/>
            <person name="Links M.G."/>
            <person name="Just J."/>
            <person name="Clarke C."/>
            <person name="Bender T."/>
            <person name="Huebert T."/>
            <person name="Mason A.S."/>
            <person name="Pires J.C."/>
            <person name="Barker G."/>
            <person name="Moore J."/>
            <person name="Walley P.G."/>
            <person name="Manoli S."/>
            <person name="Batley J."/>
            <person name="Edwards D."/>
            <person name="Nelson M.N."/>
            <person name="Wang X."/>
            <person name="Paterson A.H."/>
            <person name="King G."/>
            <person name="Bancroft I."/>
            <person name="Chalhoub B."/>
            <person name="Sharpe A.G."/>
        </authorList>
    </citation>
    <scope>NUCLEOTIDE SEQUENCE</scope>
    <source>
        <strain evidence="13 14">cv. TO1000</strain>
    </source>
</reference>
<evidence type="ECO:0000256" key="2">
    <source>
        <dbReference type="ARBA" id="ARBA00022523"/>
    </source>
</evidence>
<feature type="transmembrane region" description="Helical" evidence="10">
    <location>
        <begin position="124"/>
        <end position="144"/>
    </location>
</feature>
<evidence type="ECO:0000256" key="8">
    <source>
        <dbReference type="ARBA" id="ARBA00023316"/>
    </source>
</evidence>
<keyword evidence="10" id="KW-0472">Membrane</keyword>
<comment type="function">
    <text evidence="9">Catalyzes xyloglucan endohydrolysis (XEH) and/or endotransglycosylation (XET). Cleaves and religates xyloglucan polymers, an essential constituent of the primary cell wall, and thereby participates in cell wall construction of growing tissues.</text>
</comment>
<sequence length="320" mass="36888">MVDETPIRVHKNLEDKGIPFTNAQAMGVYSSIWNADDWATQGGLVKTEWSHAPFIASYKDFKIDACEVPTTTDISKCNGEVQRFWWDEPTVSELSLHQNHQLIWVRANHMIYDYCYDAMMLRGFLFLLLSANTIAICSLTLTLYPNFPLLEKCVQENCLGLKELRVSCLLLQEFTLKNSLQLDSLEVSSNKPQTLKVVNCFHLYSEDSVMKINKPNLKTLPWNSNTVTTSVYFLNKLVCMGKAFVGVLLLHQHITSQTQSLFTLLSDLCHSYKLQLGNQFAGVIYIEREIQYWEFQTYEVESFLNKLESVEIHGYLRVRK</sequence>
<dbReference type="AlphaFoldDB" id="A0A0D3B8L6"/>
<evidence type="ECO:0000259" key="12">
    <source>
        <dbReference type="Pfam" id="PF06955"/>
    </source>
</evidence>
<keyword evidence="2 9" id="KW-0052">Apoplast</keyword>
<comment type="subcellular location">
    <subcellularLocation>
        <location evidence="9">Secreted</location>
        <location evidence="9">Cell wall</location>
    </subcellularLocation>
    <subcellularLocation>
        <location evidence="9">Secreted</location>
        <location evidence="9">Extracellular space</location>
        <location evidence="9">Apoplast</location>
    </subcellularLocation>
</comment>
<dbReference type="HOGENOM" id="CLU_869726_0_0_1"/>
<dbReference type="GO" id="GO:0016762">
    <property type="term" value="F:xyloglucan:xyloglucosyl transferase activity"/>
    <property type="evidence" value="ECO:0007669"/>
    <property type="project" value="UniProtKB-EC"/>
</dbReference>
<dbReference type="EC" id="2.4.1.207" evidence="9"/>
<proteinExistence type="inferred from homology"/>
<evidence type="ECO:0000256" key="6">
    <source>
        <dbReference type="ARBA" id="ARBA00022801"/>
    </source>
</evidence>
<protein>
    <recommendedName>
        <fullName evidence="9">Xyloglucan endotransglucosylase/hydrolase</fullName>
        <ecNumber evidence="9">2.4.1.207</ecNumber>
    </recommendedName>
</protein>
<evidence type="ECO:0000256" key="9">
    <source>
        <dbReference type="RuleBase" id="RU361120"/>
    </source>
</evidence>
<accession>A0A0D3B8L6</accession>
<evidence type="ECO:0000256" key="5">
    <source>
        <dbReference type="ARBA" id="ARBA00022729"/>
    </source>
</evidence>
<evidence type="ECO:0000256" key="4">
    <source>
        <dbReference type="ARBA" id="ARBA00022679"/>
    </source>
</evidence>
<comment type="PTM">
    <text evidence="9">Contains at least one intrachain disulfide bond essential for its enzymatic activity.</text>
</comment>
<dbReference type="GO" id="GO:0048046">
    <property type="term" value="C:apoplast"/>
    <property type="evidence" value="ECO:0007669"/>
    <property type="project" value="UniProtKB-SubCell"/>
</dbReference>
<keyword evidence="1 9" id="KW-0134">Cell wall</keyword>
<dbReference type="EnsemblPlants" id="Bo3g049850.1">
    <property type="protein sequence ID" value="Bo3g049850.1"/>
    <property type="gene ID" value="Bo3g049850"/>
</dbReference>
<feature type="domain" description="GH16" evidence="11">
    <location>
        <begin position="1"/>
        <end position="50"/>
    </location>
</feature>
<dbReference type="Proteomes" id="UP000032141">
    <property type="component" value="Chromosome C3"/>
</dbReference>